<dbReference type="Proteomes" id="UP000033710">
    <property type="component" value="Unassembled WGS sequence"/>
</dbReference>
<evidence type="ECO:0000313" key="2">
    <source>
        <dbReference type="EMBL" id="KJR89016.1"/>
    </source>
</evidence>
<dbReference type="RefSeq" id="XP_016591692.1">
    <property type="nucleotide sequence ID" value="XM_016734393.1"/>
</dbReference>
<evidence type="ECO:0000256" key="1">
    <source>
        <dbReference type="SAM" id="MobiDB-lite"/>
    </source>
</evidence>
<dbReference type="AlphaFoldDB" id="A0A0F2MLG0"/>
<evidence type="ECO:0000313" key="3">
    <source>
        <dbReference type="Proteomes" id="UP000033710"/>
    </source>
</evidence>
<feature type="region of interest" description="Disordered" evidence="1">
    <location>
        <begin position="85"/>
        <end position="139"/>
    </location>
</feature>
<comment type="caution">
    <text evidence="2">The sequence shown here is derived from an EMBL/GenBank/DDBJ whole genome shotgun (WGS) entry which is preliminary data.</text>
</comment>
<name>A0A0F2MLG0_SPOSC</name>
<accession>A0A0F2MLG0</accession>
<dbReference type="EMBL" id="AXCR01000004">
    <property type="protein sequence ID" value="KJR89016.1"/>
    <property type="molecule type" value="Genomic_DNA"/>
</dbReference>
<protein>
    <submittedName>
        <fullName evidence="2">Uncharacterized protein</fullName>
    </submittedName>
</protein>
<organism evidence="2 3">
    <name type="scientific">Sporothrix schenckii 1099-18</name>
    <dbReference type="NCBI Taxonomy" id="1397361"/>
    <lineage>
        <taxon>Eukaryota</taxon>
        <taxon>Fungi</taxon>
        <taxon>Dikarya</taxon>
        <taxon>Ascomycota</taxon>
        <taxon>Pezizomycotina</taxon>
        <taxon>Sordariomycetes</taxon>
        <taxon>Sordariomycetidae</taxon>
        <taxon>Ophiostomatales</taxon>
        <taxon>Ophiostomataceae</taxon>
        <taxon>Sporothrix</taxon>
    </lineage>
</organism>
<feature type="region of interest" description="Disordered" evidence="1">
    <location>
        <begin position="189"/>
        <end position="211"/>
    </location>
</feature>
<dbReference type="KEGG" id="ssck:SPSK_07736"/>
<reference evidence="2 3" key="2">
    <citation type="journal article" date="2015" name="Eukaryot. Cell">
        <title>Asexual propagation of a virulent clone complex in a human and feline outbreak of sporotrichosis.</title>
        <authorList>
            <person name="Teixeira Mde M."/>
            <person name="Rodrigues A.M."/>
            <person name="Tsui C.K."/>
            <person name="de Almeida L.G."/>
            <person name="Van Diepeningen A.D."/>
            <person name="van den Ende B.G."/>
            <person name="Fernandes G.F."/>
            <person name="Kano R."/>
            <person name="Hamelin R.C."/>
            <person name="Lopes-Bezerra L.M."/>
            <person name="Vasconcelos A.T."/>
            <person name="de Hoog S."/>
            <person name="de Camargo Z.P."/>
            <person name="Felipe M.S."/>
        </authorList>
    </citation>
    <scope>NUCLEOTIDE SEQUENCE [LARGE SCALE GENOMIC DNA]</scope>
    <source>
        <strain evidence="2 3">1099-18</strain>
    </source>
</reference>
<sequence length="335" mass="36755">MALCCVLSAYTSAVVSSLISYRAKYHEKFSVSGSLPAATSACDSLAPVWKYSFHVVRATSHKSMGGSNSMTSWPAALSACTVSSSDRRIGGCGRTTPSSRSTPKHSLGGRKTASFQGNGTHQDLGHQPQVGRTVASRPTRYLDGDLAGRRRRQAALGDALGRRPDRVQPVTGRRCSDAAANVGRWAKRRPVHAHQRTVAARRPSGREAPVERVQRAAPEIADRLQHHACLRHRCACEWHDARCLQHRNKRRVYVDDVVVPGNGGKCGRFALHHELFLDGNGQAVQRTDRLARRLQNGIELGCALHRLFSKVVGQTVDLQGEVYVRVVPSLFLFKK</sequence>
<dbReference type="VEuPathDB" id="FungiDB:SPSK_07736"/>
<dbReference type="GeneID" id="27669670"/>
<reference evidence="2 3" key="1">
    <citation type="journal article" date="2014" name="BMC Genomics">
        <title>Comparative genomics of the major fungal agents of human and animal Sporotrichosis: Sporothrix schenckii and Sporothrix brasiliensis.</title>
        <authorList>
            <person name="Teixeira M.M."/>
            <person name="de Almeida L.G."/>
            <person name="Kubitschek-Barreira P."/>
            <person name="Alves F.L."/>
            <person name="Kioshima E.S."/>
            <person name="Abadio A.K."/>
            <person name="Fernandes L."/>
            <person name="Derengowski L.S."/>
            <person name="Ferreira K.S."/>
            <person name="Souza R.C."/>
            <person name="Ruiz J.C."/>
            <person name="de Andrade N.C."/>
            <person name="Paes H.C."/>
            <person name="Nicola A.M."/>
            <person name="Albuquerque P."/>
            <person name="Gerber A.L."/>
            <person name="Martins V.P."/>
            <person name="Peconick L.D."/>
            <person name="Neto A.V."/>
            <person name="Chaucanez C.B."/>
            <person name="Silva P.A."/>
            <person name="Cunha O.L."/>
            <person name="de Oliveira F.F."/>
            <person name="dos Santos T.C."/>
            <person name="Barros A.L."/>
            <person name="Soares M.A."/>
            <person name="de Oliveira L.M."/>
            <person name="Marini M.M."/>
            <person name="Villalobos-Duno H."/>
            <person name="Cunha M.M."/>
            <person name="de Hoog S."/>
            <person name="da Silveira J.F."/>
            <person name="Henrissat B."/>
            <person name="Nino-Vega G.A."/>
            <person name="Cisalpino P.S."/>
            <person name="Mora-Montes H.M."/>
            <person name="Almeida S.R."/>
            <person name="Stajich J.E."/>
            <person name="Lopes-Bezerra L.M."/>
            <person name="Vasconcelos A.T."/>
            <person name="Felipe M.S."/>
        </authorList>
    </citation>
    <scope>NUCLEOTIDE SEQUENCE [LARGE SCALE GENOMIC DNA]</scope>
    <source>
        <strain evidence="2 3">1099-18</strain>
    </source>
</reference>
<proteinExistence type="predicted"/>
<gene>
    <name evidence="2" type="ORF">SPSK_07736</name>
</gene>